<dbReference type="GO" id="GO:0003700">
    <property type="term" value="F:DNA-binding transcription factor activity"/>
    <property type="evidence" value="ECO:0007669"/>
    <property type="project" value="TreeGrafter"/>
</dbReference>
<protein>
    <submittedName>
        <fullName evidence="5">Transcriptional regulator</fullName>
    </submittedName>
</protein>
<evidence type="ECO:0000313" key="6">
    <source>
        <dbReference type="Proteomes" id="UP000238045"/>
    </source>
</evidence>
<dbReference type="InterPro" id="IPR025997">
    <property type="entry name" value="SBP_2_dom"/>
</dbReference>
<dbReference type="InterPro" id="IPR010982">
    <property type="entry name" value="Lambda_DNA-bd_dom_sf"/>
</dbReference>
<dbReference type="PANTHER" id="PTHR30146">
    <property type="entry name" value="LACI-RELATED TRANSCRIPTIONAL REPRESSOR"/>
    <property type="match status" value="1"/>
</dbReference>
<organism evidence="5 6">
    <name type="scientific">Pseudomonas poae</name>
    <dbReference type="NCBI Taxonomy" id="200451"/>
    <lineage>
        <taxon>Bacteria</taxon>
        <taxon>Pseudomonadati</taxon>
        <taxon>Pseudomonadota</taxon>
        <taxon>Gammaproteobacteria</taxon>
        <taxon>Pseudomonadales</taxon>
        <taxon>Pseudomonadaceae</taxon>
        <taxon>Pseudomonas</taxon>
    </lineage>
</organism>
<name>A0A2S9EAA8_9PSED</name>
<dbReference type="InterPro" id="IPR028082">
    <property type="entry name" value="Peripla_BP_I"/>
</dbReference>
<dbReference type="PROSITE" id="PS50932">
    <property type="entry name" value="HTH_LACI_2"/>
    <property type="match status" value="1"/>
</dbReference>
<dbReference type="SUPFAM" id="SSF53822">
    <property type="entry name" value="Periplasmic binding protein-like I"/>
    <property type="match status" value="1"/>
</dbReference>
<dbReference type="PANTHER" id="PTHR30146:SF152">
    <property type="entry name" value="TRANSCRIPTIONAL REGULATORY PROTEIN"/>
    <property type="match status" value="1"/>
</dbReference>
<reference evidence="5 6" key="1">
    <citation type="submission" date="2017-09" db="EMBL/GenBank/DDBJ databases">
        <title>Genomic, metabolic, and phenotypic characteristics of bacterial isolates from the natural microbiome of the model nematode Caenorhabditis elegans.</title>
        <authorList>
            <person name="Zimmermann J."/>
            <person name="Obeng N."/>
            <person name="Yang W."/>
            <person name="Obeng O."/>
            <person name="Kissoyan K."/>
            <person name="Pees B."/>
            <person name="Dirksen P."/>
            <person name="Hoppner M."/>
            <person name="Franke A."/>
            <person name="Rosenstiel P."/>
            <person name="Leippe M."/>
            <person name="Dierking K."/>
            <person name="Kaleta C."/>
            <person name="Schulenburg H."/>
        </authorList>
    </citation>
    <scope>NUCLEOTIDE SEQUENCE [LARGE SCALE GENOMIC DNA]</scope>
    <source>
        <strain evidence="5 6">MYb117</strain>
    </source>
</reference>
<dbReference type="Gene3D" id="1.10.260.40">
    <property type="entry name" value="lambda repressor-like DNA-binding domains"/>
    <property type="match status" value="1"/>
</dbReference>
<dbReference type="Pfam" id="PF00356">
    <property type="entry name" value="LacI"/>
    <property type="match status" value="1"/>
</dbReference>
<dbReference type="SMART" id="SM00354">
    <property type="entry name" value="HTH_LACI"/>
    <property type="match status" value="1"/>
</dbReference>
<dbReference type="GO" id="GO:0000976">
    <property type="term" value="F:transcription cis-regulatory region binding"/>
    <property type="evidence" value="ECO:0007669"/>
    <property type="project" value="TreeGrafter"/>
</dbReference>
<dbReference type="CDD" id="cd06307">
    <property type="entry name" value="PBP1_sugar_binding"/>
    <property type="match status" value="1"/>
</dbReference>
<evidence type="ECO:0000259" key="4">
    <source>
        <dbReference type="PROSITE" id="PS50932"/>
    </source>
</evidence>
<keyword evidence="2" id="KW-0238">DNA-binding</keyword>
<dbReference type="Pfam" id="PF13407">
    <property type="entry name" value="Peripla_BP_4"/>
    <property type="match status" value="1"/>
</dbReference>
<dbReference type="InterPro" id="IPR000843">
    <property type="entry name" value="HTH_LacI"/>
</dbReference>
<comment type="caution">
    <text evidence="5">The sequence shown here is derived from an EMBL/GenBank/DDBJ whole genome shotgun (WGS) entry which is preliminary data.</text>
</comment>
<feature type="domain" description="HTH lacI-type" evidence="4">
    <location>
        <begin position="25"/>
        <end position="66"/>
    </location>
</feature>
<dbReference type="SUPFAM" id="SSF47413">
    <property type="entry name" value="lambda repressor-like DNA-binding domains"/>
    <property type="match status" value="1"/>
</dbReference>
<dbReference type="AlphaFoldDB" id="A0A2S9EAA8"/>
<sequence>MMVFPSLVKALLMSAKTPAQLWKGPTVEQIAKVARVGVATVDRVLNNRTNVRENTRLKVLAALDKLKHDLVSGTATLHIKLFCDSGETFNATLARAEEVINSSTPGVVVHGHYVPTNQVDPATFADQVQAEGASADGVIVVSREHPAINRAIRALCRQGIPVVCLTTDLPNSGRSAYVGNDQYAAGSVAGLLIGNALAREKAKILLVTSMAFRCQQEREMGFRRVLRAEFPYLKIDERMMSDDRPETTAEQLMRYFSKHDYPAAIYNVAGANRGVAQAIGTLSVEQRPVFVGHELTVHTRGMLESGVMDYVVSHDFVGEMTAAVRWIRGAREGARAAPPFTRVLVHTRYNCD</sequence>
<evidence type="ECO:0000256" key="1">
    <source>
        <dbReference type="ARBA" id="ARBA00023015"/>
    </source>
</evidence>
<keyword evidence="6" id="KW-1185">Reference proteome</keyword>
<dbReference type="Proteomes" id="UP000238045">
    <property type="component" value="Unassembled WGS sequence"/>
</dbReference>
<evidence type="ECO:0000256" key="2">
    <source>
        <dbReference type="ARBA" id="ARBA00023125"/>
    </source>
</evidence>
<keyword evidence="3" id="KW-0804">Transcription</keyword>
<keyword evidence="1" id="KW-0805">Transcription regulation</keyword>
<dbReference type="CDD" id="cd01392">
    <property type="entry name" value="HTH_LacI"/>
    <property type="match status" value="1"/>
</dbReference>
<evidence type="ECO:0000256" key="3">
    <source>
        <dbReference type="ARBA" id="ARBA00023163"/>
    </source>
</evidence>
<accession>A0A2S9EAA8</accession>
<dbReference type="Gene3D" id="3.40.50.2300">
    <property type="match status" value="2"/>
</dbReference>
<dbReference type="GO" id="GO:0055085">
    <property type="term" value="P:transmembrane transport"/>
    <property type="evidence" value="ECO:0007669"/>
    <property type="project" value="UniProtKB-ARBA"/>
</dbReference>
<proteinExistence type="predicted"/>
<evidence type="ECO:0000313" key="5">
    <source>
        <dbReference type="EMBL" id="PRC11809.1"/>
    </source>
</evidence>
<dbReference type="EMBL" id="PCQL01000036">
    <property type="protein sequence ID" value="PRC11809.1"/>
    <property type="molecule type" value="Genomic_DNA"/>
</dbReference>
<gene>
    <name evidence="5" type="ORF">CQZ99_24430</name>
</gene>